<organism evidence="7 8">
    <name type="scientific">Nonlabens ponticola</name>
    <dbReference type="NCBI Taxonomy" id="2496866"/>
    <lineage>
        <taxon>Bacteria</taxon>
        <taxon>Pseudomonadati</taxon>
        <taxon>Bacteroidota</taxon>
        <taxon>Flavobacteriia</taxon>
        <taxon>Flavobacteriales</taxon>
        <taxon>Flavobacteriaceae</taxon>
        <taxon>Nonlabens</taxon>
    </lineage>
</organism>
<feature type="domain" description="Secretion system C-terminal sorting" evidence="6">
    <location>
        <begin position="371"/>
        <end position="437"/>
    </location>
</feature>
<dbReference type="SUPFAM" id="SSF110296">
    <property type="entry name" value="Oligoxyloglucan reducing end-specific cellobiohydrolase"/>
    <property type="match status" value="1"/>
</dbReference>
<dbReference type="GO" id="GO:0015979">
    <property type="term" value="P:photosynthesis"/>
    <property type="evidence" value="ECO:0007669"/>
    <property type="project" value="UniProtKB-KW"/>
</dbReference>
<protein>
    <submittedName>
        <fullName evidence="7">T9SS type A sorting domain-containing protein</fullName>
    </submittedName>
</protein>
<evidence type="ECO:0000259" key="5">
    <source>
        <dbReference type="Pfam" id="PF14870"/>
    </source>
</evidence>
<dbReference type="NCBIfam" id="TIGR04183">
    <property type="entry name" value="Por_Secre_tail"/>
    <property type="match status" value="1"/>
</dbReference>
<accession>A0A3S9MVN4</accession>
<keyword evidence="8" id="KW-1185">Reference proteome</keyword>
<dbReference type="Pfam" id="PF18962">
    <property type="entry name" value="Por_Secre_tail"/>
    <property type="match status" value="1"/>
</dbReference>
<proteinExistence type="predicted"/>
<reference evidence="7 8" key="1">
    <citation type="submission" date="2018-12" db="EMBL/GenBank/DDBJ databases">
        <title>Complete genome of Nonlabens sp. MJ115.</title>
        <authorList>
            <person name="Choi H.S."/>
            <person name="Jung J."/>
        </authorList>
    </citation>
    <scope>NUCLEOTIDE SEQUENCE [LARGE SCALE GENOMIC DNA]</scope>
    <source>
        <strain evidence="7 8">MJ115</strain>
    </source>
</reference>
<dbReference type="GO" id="GO:0009523">
    <property type="term" value="C:photosystem II"/>
    <property type="evidence" value="ECO:0007669"/>
    <property type="project" value="UniProtKB-KW"/>
</dbReference>
<dbReference type="KEGG" id="noj:EJ995_02670"/>
<dbReference type="InterPro" id="IPR026444">
    <property type="entry name" value="Secre_tail"/>
</dbReference>
<evidence type="ECO:0000313" key="7">
    <source>
        <dbReference type="EMBL" id="AZQ43189.1"/>
    </source>
</evidence>
<evidence type="ECO:0000313" key="8">
    <source>
        <dbReference type="Proteomes" id="UP000279600"/>
    </source>
</evidence>
<feature type="domain" description="Photosynthesis system II assembly factor Ycf48/Hcf136-like" evidence="5">
    <location>
        <begin position="165"/>
        <end position="279"/>
    </location>
</feature>
<evidence type="ECO:0000256" key="1">
    <source>
        <dbReference type="ARBA" id="ARBA00022531"/>
    </source>
</evidence>
<feature type="chain" id="PRO_5019272774" evidence="4">
    <location>
        <begin position="23"/>
        <end position="439"/>
    </location>
</feature>
<dbReference type="AlphaFoldDB" id="A0A3S9MVN4"/>
<sequence>MFKMKQLLLLGLSLILSIPAGAQFWVERDSDFTVPSSGISRFSIVDENVVWGIGYDGLNPNNNVQRFSKSEDGGETWDSGQFVLGEVGLGISDISALSATMCYVAAYPRDSDHQGGLWQTVDGGDSWTMLTTTQFSNSNSFPNVVHFFNDNEGIVIGDPINNQWELYTTQDGGATFTAISPANIPAPQAGETGYLAQKTFSGDSIWFTTSNGRLFHSTDKGMNWQVYDTPVSDFGGVDINADVSFGNPTRGILQTNDGTLYGTNDAGATWQLIVISGTGNPYGDNIAYVPGTNSIVSVGSDPDFSGSSYSRDNGVTWTNINTRQYVDVAFFNETTGYSGGFTSDQLTGGVFDYTGSVLTVDDSAFAKAVSLYPNPTNDVLSIQTDAPLDRIVVRSLTGIILKEASGNTQRLSLQDVASGLYLVTLYSASDTYTQTIIKN</sequence>
<keyword evidence="1" id="KW-0602">Photosynthesis</keyword>
<name>A0A3S9MVN4_9FLAO</name>
<dbReference type="InterPro" id="IPR028203">
    <property type="entry name" value="PSII_CF48-like_dom"/>
</dbReference>
<evidence type="ECO:0000259" key="6">
    <source>
        <dbReference type="Pfam" id="PF18962"/>
    </source>
</evidence>
<dbReference type="Gene3D" id="2.130.10.10">
    <property type="entry name" value="YVTN repeat-like/Quinoprotein amine dehydrogenase"/>
    <property type="match status" value="2"/>
</dbReference>
<dbReference type="PANTHER" id="PTHR47199:SF2">
    <property type="entry name" value="PHOTOSYSTEM II STABILITY_ASSEMBLY FACTOR HCF136, CHLOROPLASTIC"/>
    <property type="match status" value="1"/>
</dbReference>
<dbReference type="InterPro" id="IPR015943">
    <property type="entry name" value="WD40/YVTN_repeat-like_dom_sf"/>
</dbReference>
<keyword evidence="3" id="KW-0604">Photosystem II</keyword>
<dbReference type="Proteomes" id="UP000279600">
    <property type="component" value="Chromosome"/>
</dbReference>
<dbReference type="Pfam" id="PF14870">
    <property type="entry name" value="PSII_BNR"/>
    <property type="match status" value="1"/>
</dbReference>
<feature type="signal peptide" evidence="4">
    <location>
        <begin position="1"/>
        <end position="22"/>
    </location>
</feature>
<dbReference type="EMBL" id="CP034549">
    <property type="protein sequence ID" value="AZQ43189.1"/>
    <property type="molecule type" value="Genomic_DNA"/>
</dbReference>
<evidence type="ECO:0000256" key="2">
    <source>
        <dbReference type="ARBA" id="ARBA00022729"/>
    </source>
</evidence>
<gene>
    <name evidence="7" type="ORF">EJ995_02670</name>
</gene>
<dbReference type="OrthoDB" id="610388at2"/>
<evidence type="ECO:0000256" key="3">
    <source>
        <dbReference type="ARBA" id="ARBA00023276"/>
    </source>
</evidence>
<evidence type="ECO:0000256" key="4">
    <source>
        <dbReference type="SAM" id="SignalP"/>
    </source>
</evidence>
<dbReference type="PANTHER" id="PTHR47199">
    <property type="entry name" value="PHOTOSYSTEM II STABILITY/ASSEMBLY FACTOR HCF136, CHLOROPLASTIC"/>
    <property type="match status" value="1"/>
</dbReference>
<keyword evidence="2 4" id="KW-0732">Signal</keyword>